<evidence type="ECO:0000313" key="3">
    <source>
        <dbReference type="EMBL" id="KAE8735724.1"/>
    </source>
</evidence>
<reference evidence="3" key="1">
    <citation type="submission" date="2019-09" db="EMBL/GenBank/DDBJ databases">
        <title>Draft genome information of white flower Hibiscus syriacus.</title>
        <authorList>
            <person name="Kim Y.-M."/>
        </authorList>
    </citation>
    <scope>NUCLEOTIDE SEQUENCE [LARGE SCALE GENOMIC DNA]</scope>
    <source>
        <strain evidence="3">YM2019G1</strain>
    </source>
</reference>
<feature type="compositionally biased region" description="Basic and acidic residues" evidence="1">
    <location>
        <begin position="1"/>
        <end position="11"/>
    </location>
</feature>
<feature type="domain" description="XS" evidence="2">
    <location>
        <begin position="814"/>
        <end position="942"/>
    </location>
</feature>
<accession>A0A6A3D5A8</accession>
<dbReference type="InterPro" id="IPR038588">
    <property type="entry name" value="XS_domain_sf"/>
</dbReference>
<dbReference type="Pfam" id="PF03468">
    <property type="entry name" value="XS"/>
    <property type="match status" value="1"/>
</dbReference>
<organism evidence="3 4">
    <name type="scientific">Hibiscus syriacus</name>
    <name type="common">Rose of Sharon</name>
    <dbReference type="NCBI Taxonomy" id="106335"/>
    <lineage>
        <taxon>Eukaryota</taxon>
        <taxon>Viridiplantae</taxon>
        <taxon>Streptophyta</taxon>
        <taxon>Embryophyta</taxon>
        <taxon>Tracheophyta</taxon>
        <taxon>Spermatophyta</taxon>
        <taxon>Magnoliopsida</taxon>
        <taxon>eudicotyledons</taxon>
        <taxon>Gunneridae</taxon>
        <taxon>Pentapetalae</taxon>
        <taxon>rosids</taxon>
        <taxon>malvids</taxon>
        <taxon>Malvales</taxon>
        <taxon>Malvaceae</taxon>
        <taxon>Malvoideae</taxon>
        <taxon>Hibiscus</taxon>
    </lineage>
</organism>
<dbReference type="Gene3D" id="3.30.70.2890">
    <property type="entry name" value="XS domain"/>
    <property type="match status" value="1"/>
</dbReference>
<keyword evidence="4" id="KW-1185">Reference proteome</keyword>
<evidence type="ECO:0000256" key="1">
    <source>
        <dbReference type="SAM" id="MobiDB-lite"/>
    </source>
</evidence>
<dbReference type="Proteomes" id="UP000436088">
    <property type="component" value="Unassembled WGS sequence"/>
</dbReference>
<dbReference type="AlphaFoldDB" id="A0A6A3D5A8"/>
<comment type="caution">
    <text evidence="3">The sequence shown here is derived from an EMBL/GenBank/DDBJ whole genome shotgun (WGS) entry which is preliminary data.</text>
</comment>
<feature type="region of interest" description="Disordered" evidence="1">
    <location>
        <begin position="643"/>
        <end position="670"/>
    </location>
</feature>
<gene>
    <name evidence="3" type="ORF">F3Y22_tig00000340pilonHSYRG01407</name>
</gene>
<name>A0A6A3D5A8_HIBSY</name>
<dbReference type="PANTHER" id="PTHR46619">
    <property type="entry name" value="RNA RECOGNITION MOTIF XS DOMAIN PROTEIN-RELATED"/>
    <property type="match status" value="1"/>
</dbReference>
<dbReference type="EMBL" id="VEPZ02000032">
    <property type="protein sequence ID" value="KAE8735724.1"/>
    <property type="molecule type" value="Genomic_DNA"/>
</dbReference>
<dbReference type="PANTHER" id="PTHR46619:SF4">
    <property type="entry name" value="XS DOMAIN-CONTAINING PROTEIN-RELATED"/>
    <property type="match status" value="1"/>
</dbReference>
<proteinExistence type="predicted"/>
<evidence type="ECO:0000259" key="2">
    <source>
        <dbReference type="Pfam" id="PF03468"/>
    </source>
</evidence>
<sequence length="973" mass="111778">MRSRRKEEQVEISRTVKSRSQHRVASEVGPHDPYPVSRREVMNDRSPPRRGQRSYSPNTLAVSRKAGSVRERMSRSMVGKDLYGRHLGSVSTEMARSKSPLYEQMRKKPHYEDEGVVYRKHDYAEPIGFDDPNSRARGVYRYDHGTSRMTKGEDYTGTDGHVMMGQKLQVEETNVRGPHRLPQGRGPNLNLAETSEQLPFSSQDIDIDQYEREEFRHRETIPSKKVTVMDSYKEDKPMFDSEDVAYHMVQASQSNDFMSTPQLKEFSGSSSGLPRTEFTSSYQDDAPIHVSEEYLRSSRKLTEPVGYNKYDQRPHTESVKDPKATRRNMTLYQQWPDSPSRAEYEDYLYRKPRAIGSKNRGYPVGDLKRMMPSQSRVLYEHASVDYGEIDMLKPNVMCHVEDRMDNTDHSYRCSRKGIIWDDCSLQNQISTDYIDMCGSYAPMQGGEYVGSEDTHVSFGRRLPQDYEMSHFDASYNRQLSNSRSDSGFGRGVGPVFQNERVIYSSVSKYDTEKRRPGLRTKRMEDELDMYSDRILKRKFLMVEDVGRSSSKTIVSGKLHSAGNFGGSYDSDEQIDEDIIGSHAPRTKQYGHNEYRKAGRTYHGLEHHGDLELDDWYTSEGSLAYSQRVPIRFYKNSGKYIKGNPGPDSLSRHTSHHNEKRSNLHKQNKVWKRNEDYDEDINANDGDMTEDLVNYAEAELSEDSEEFKQLVHDAFLKYSRRLNLNHSVRKRYREQGHAGSLFCIVCGRSYSKEFMDTQRLGTHAFMSHKVGLKAEHLGLLKAICVLLGWDSIAPPDTITWVPQVLPEAEALAQKEDLVLWPPMVVIHNISMANNNPQGQKVVPIEGVQAFLRDKGFIRGKITVCLGRPADQSIMVVKFLGTFTGLAMAERLHRYFVENKRGRIEITSKGYGENSTQETVRVGEGDNLEEQLLYGYMAISEDLDKLDFHNRKWSVVKSKKEILELANDPVKTDER</sequence>
<dbReference type="InterPro" id="IPR005380">
    <property type="entry name" value="XS_domain"/>
</dbReference>
<feature type="compositionally biased region" description="Basic and acidic residues" evidence="1">
    <location>
        <begin position="37"/>
        <end position="47"/>
    </location>
</feature>
<dbReference type="GO" id="GO:0031047">
    <property type="term" value="P:regulatory ncRNA-mediated gene silencing"/>
    <property type="evidence" value="ECO:0007669"/>
    <property type="project" value="InterPro"/>
</dbReference>
<feature type="region of interest" description="Disordered" evidence="1">
    <location>
        <begin position="1"/>
        <end position="73"/>
    </location>
</feature>
<evidence type="ECO:0000313" key="4">
    <source>
        <dbReference type="Proteomes" id="UP000436088"/>
    </source>
</evidence>
<protein>
    <submittedName>
        <fullName evidence="3">DNA/RNA polymerases superfamily protein</fullName>
    </submittedName>
</protein>